<name>A0A1H3DXY3_THIRO</name>
<dbReference type="RefSeq" id="WP_093038669.1">
    <property type="nucleotide sequence ID" value="NZ_FNNZ01000066.1"/>
</dbReference>
<evidence type="ECO:0000313" key="1">
    <source>
        <dbReference type="EMBL" id="SDX70958.1"/>
    </source>
</evidence>
<reference evidence="2" key="1">
    <citation type="submission" date="2016-10" db="EMBL/GenBank/DDBJ databases">
        <authorList>
            <person name="Varghese N."/>
            <person name="Submissions S."/>
        </authorList>
    </citation>
    <scope>NUCLEOTIDE SEQUENCE [LARGE SCALE GENOMIC DNA]</scope>
    <source>
        <strain evidence="2">DSM 217</strain>
    </source>
</reference>
<proteinExistence type="predicted"/>
<evidence type="ECO:0000313" key="2">
    <source>
        <dbReference type="Proteomes" id="UP000198816"/>
    </source>
</evidence>
<dbReference type="Proteomes" id="UP000198816">
    <property type="component" value="Unassembled WGS sequence"/>
</dbReference>
<protein>
    <submittedName>
        <fullName evidence="1">Uncharacterized protein</fullName>
    </submittedName>
</protein>
<sequence>MIIVIPESVKSYCASRGVRTAINALAEQSTSYLPDHLEWDELPSYYQSVLAAATVKTDFALLSLNIWDAVLKPALEACGVTDHWTIDDMQQEDTPPSLEILWEHGLYRTHYHPDDEEARLDTCLEIDVAQNQFVIYISLAKWDAEGNPQELVLSAEWEQSASEFDGWYNTIKDAFPAIDPRTSTEIDCTPMRKAAEEALRQMMST</sequence>
<gene>
    <name evidence="1" type="ORF">SAMN05421783_1664</name>
</gene>
<dbReference type="EMBL" id="FNNZ01000066">
    <property type="protein sequence ID" value="SDX70958.1"/>
    <property type="molecule type" value="Genomic_DNA"/>
</dbReference>
<dbReference type="STRING" id="1058.SAMN05421783_1664"/>
<accession>A0A1H3DXY3</accession>
<organism evidence="1 2">
    <name type="scientific">Thiocapsa roseopersicina</name>
    <dbReference type="NCBI Taxonomy" id="1058"/>
    <lineage>
        <taxon>Bacteria</taxon>
        <taxon>Pseudomonadati</taxon>
        <taxon>Pseudomonadota</taxon>
        <taxon>Gammaproteobacteria</taxon>
        <taxon>Chromatiales</taxon>
        <taxon>Chromatiaceae</taxon>
        <taxon>Thiocapsa</taxon>
    </lineage>
</organism>
<keyword evidence="2" id="KW-1185">Reference proteome</keyword>
<dbReference type="AlphaFoldDB" id="A0A1H3DXY3"/>